<dbReference type="EC" id="6.3.5.1" evidence="7 8"/>
<dbReference type="eggNOG" id="COG0388">
    <property type="taxonomic scope" value="Bacteria"/>
</dbReference>
<dbReference type="Gene3D" id="1.10.10.1140">
    <property type="entry name" value="Glutamine-dependent NAD+ synthetase, C-terminal domain"/>
    <property type="match status" value="1"/>
</dbReference>
<keyword evidence="5 7" id="KW-0067">ATP-binding</keyword>
<evidence type="ECO:0000256" key="4">
    <source>
        <dbReference type="ARBA" id="ARBA00022741"/>
    </source>
</evidence>
<feature type="binding site" evidence="7">
    <location>
        <begin position="493"/>
        <end position="496"/>
    </location>
    <ligand>
        <name>deamido-NAD(+)</name>
        <dbReference type="ChEBI" id="CHEBI:58437"/>
        <note>ligand shared between two neighboring subunits</note>
    </ligand>
</feature>
<dbReference type="InterPro" id="IPR036526">
    <property type="entry name" value="C-N_Hydrolase_sf"/>
</dbReference>
<dbReference type="HAMAP" id="MF_02090">
    <property type="entry name" value="NadE_glutamine_dep"/>
    <property type="match status" value="1"/>
</dbReference>
<dbReference type="Gene3D" id="3.60.110.10">
    <property type="entry name" value="Carbon-nitrogen hydrolase"/>
    <property type="match status" value="1"/>
</dbReference>
<dbReference type="SUPFAM" id="SSF52402">
    <property type="entry name" value="Adenine nucleotide alpha hydrolases-like"/>
    <property type="match status" value="1"/>
</dbReference>
<evidence type="ECO:0000313" key="11">
    <source>
        <dbReference type="EMBL" id="ADO39040.1"/>
    </source>
</evidence>
<evidence type="ECO:0000313" key="12">
    <source>
        <dbReference type="Proteomes" id="UP000006873"/>
    </source>
</evidence>
<dbReference type="PIRSF" id="PIRSF006630">
    <property type="entry name" value="NADS_GAT"/>
    <property type="match status" value="1"/>
</dbReference>
<dbReference type="InterPro" id="IPR003694">
    <property type="entry name" value="NAD_synthase"/>
</dbReference>
<accession>E3GH85</accession>
<dbReference type="HOGENOM" id="CLU_025662_0_0_9"/>
<comment type="caution">
    <text evidence="7">Lacks conserved residue(s) required for the propagation of feature annotation.</text>
</comment>
<dbReference type="GO" id="GO:0009435">
    <property type="term" value="P:NAD+ biosynthetic process"/>
    <property type="evidence" value="ECO:0007669"/>
    <property type="project" value="UniProtKB-UniRule"/>
</dbReference>
<protein>
    <recommendedName>
        <fullName evidence="7 8">Glutamine-dependent NAD(+) synthetase</fullName>
        <ecNumber evidence="7 8">6.3.5.1</ecNumber>
    </recommendedName>
    <alternativeName>
        <fullName evidence="7 8">NAD(+) synthase [glutamine-hydrolyzing]</fullName>
    </alternativeName>
</protein>
<feature type="binding site" evidence="7">
    <location>
        <position position="459"/>
    </location>
    <ligand>
        <name>deamido-NAD(+)</name>
        <dbReference type="ChEBI" id="CHEBI:58437"/>
        <note>ligand shared between two neighboring subunits</note>
    </ligand>
</feature>
<comment type="pathway">
    <text evidence="1 7 8">Cofactor biosynthesis; NAD(+) biosynthesis; NAD(+) from deamido-NAD(+) (L-Gln route): step 1/1.</text>
</comment>
<organism evidence="11 12">
    <name type="scientific">Eubacterium callanderi</name>
    <dbReference type="NCBI Taxonomy" id="53442"/>
    <lineage>
        <taxon>Bacteria</taxon>
        <taxon>Bacillati</taxon>
        <taxon>Bacillota</taxon>
        <taxon>Clostridia</taxon>
        <taxon>Eubacteriales</taxon>
        <taxon>Eubacteriaceae</taxon>
        <taxon>Eubacterium</taxon>
    </lineage>
</organism>
<dbReference type="InterPro" id="IPR022310">
    <property type="entry name" value="NAD/GMP_synthase"/>
</dbReference>
<evidence type="ECO:0000256" key="7">
    <source>
        <dbReference type="HAMAP-Rule" id="MF_02090"/>
    </source>
</evidence>
<dbReference type="InterPro" id="IPR041856">
    <property type="entry name" value="NAD+_synth_C"/>
</dbReference>
<feature type="domain" description="CN hydrolase" evidence="10">
    <location>
        <begin position="23"/>
        <end position="288"/>
    </location>
</feature>
<dbReference type="GO" id="GO:0004359">
    <property type="term" value="F:glutaminase activity"/>
    <property type="evidence" value="ECO:0007669"/>
    <property type="project" value="InterPro"/>
</dbReference>
<dbReference type="CDD" id="cd00553">
    <property type="entry name" value="NAD_synthase"/>
    <property type="match status" value="1"/>
</dbReference>
<feature type="active site" description="Nucleophile; for glutaminase activity" evidence="7">
    <location>
        <position position="188"/>
    </location>
</feature>
<dbReference type="InterPro" id="IPR014729">
    <property type="entry name" value="Rossmann-like_a/b/a_fold"/>
</dbReference>
<dbReference type="UniPathway" id="UPA00253">
    <property type="reaction ID" value="UER00334"/>
</dbReference>
<comment type="function">
    <text evidence="7">Catalyzes the ATP-dependent amidation of deamido-NAD to form NAD. Uses L-glutamine as a nitrogen source.</text>
</comment>
<keyword evidence="6 7" id="KW-0520">NAD</keyword>
<dbReference type="Pfam" id="PF02540">
    <property type="entry name" value="NAD_synthase"/>
    <property type="match status" value="1"/>
</dbReference>
<gene>
    <name evidence="7" type="primary">nadE</name>
    <name evidence="11" type="ordered locus">ELI_4098</name>
</gene>
<dbReference type="PROSITE" id="PS50263">
    <property type="entry name" value="CN_HYDROLASE"/>
    <property type="match status" value="1"/>
</dbReference>
<feature type="binding site" evidence="7">
    <location>
        <position position="488"/>
    </location>
    <ligand>
        <name>deamido-NAD(+)</name>
        <dbReference type="ChEBI" id="CHEBI:58437"/>
        <note>ligand shared between two neighboring subunits</note>
    </ligand>
</feature>
<keyword evidence="12" id="KW-1185">Reference proteome</keyword>
<dbReference type="GO" id="GO:0005737">
    <property type="term" value="C:cytoplasm"/>
    <property type="evidence" value="ECO:0007669"/>
    <property type="project" value="InterPro"/>
</dbReference>
<keyword evidence="4 7" id="KW-0547">Nucleotide-binding</keyword>
<dbReference type="NCBIfam" id="NF002730">
    <property type="entry name" value="PRK02628.1"/>
    <property type="match status" value="1"/>
</dbReference>
<dbReference type="Proteomes" id="UP000006873">
    <property type="component" value="Chromosome"/>
</dbReference>
<name>E3GH85_9FIRM</name>
<evidence type="ECO:0000256" key="5">
    <source>
        <dbReference type="ARBA" id="ARBA00022840"/>
    </source>
</evidence>
<comment type="similarity">
    <text evidence="9">Belongs to the NAD synthetase family.</text>
</comment>
<dbReference type="GO" id="GO:0003952">
    <property type="term" value="F:NAD+ synthase (glutamine-hydrolyzing) activity"/>
    <property type="evidence" value="ECO:0007669"/>
    <property type="project" value="UniProtKB-UniRule"/>
</dbReference>
<dbReference type="InterPro" id="IPR014445">
    <property type="entry name" value="Gln-dep_NAD_synthase"/>
</dbReference>
<feature type="binding site" evidence="7">
    <location>
        <position position="221"/>
    </location>
    <ligand>
        <name>L-glutamine</name>
        <dbReference type="ChEBI" id="CHEBI:58359"/>
    </ligand>
</feature>
<dbReference type="Pfam" id="PF00795">
    <property type="entry name" value="CN_hydrolase"/>
    <property type="match status" value="1"/>
</dbReference>
<evidence type="ECO:0000256" key="9">
    <source>
        <dbReference type="RuleBase" id="RU003811"/>
    </source>
</evidence>
<evidence type="ECO:0000256" key="6">
    <source>
        <dbReference type="ARBA" id="ARBA00023027"/>
    </source>
</evidence>
<dbReference type="PANTHER" id="PTHR23090">
    <property type="entry name" value="NH 3 /GLUTAMINE-DEPENDENT NAD + SYNTHETASE"/>
    <property type="match status" value="1"/>
</dbReference>
<dbReference type="GO" id="GO:0008795">
    <property type="term" value="F:NAD+ synthase activity"/>
    <property type="evidence" value="ECO:0007669"/>
    <property type="project" value="UniProtKB-UniRule"/>
</dbReference>
<dbReference type="PANTHER" id="PTHR23090:SF9">
    <property type="entry name" value="GLUTAMINE-DEPENDENT NAD(+) SYNTHETASE"/>
    <property type="match status" value="1"/>
</dbReference>
<comment type="catalytic activity">
    <reaction evidence="7 8">
        <text>deamido-NAD(+) + L-glutamine + ATP + H2O = L-glutamate + AMP + diphosphate + NAD(+) + H(+)</text>
        <dbReference type="Rhea" id="RHEA:24384"/>
        <dbReference type="ChEBI" id="CHEBI:15377"/>
        <dbReference type="ChEBI" id="CHEBI:15378"/>
        <dbReference type="ChEBI" id="CHEBI:29985"/>
        <dbReference type="ChEBI" id="CHEBI:30616"/>
        <dbReference type="ChEBI" id="CHEBI:33019"/>
        <dbReference type="ChEBI" id="CHEBI:57540"/>
        <dbReference type="ChEBI" id="CHEBI:58359"/>
        <dbReference type="ChEBI" id="CHEBI:58437"/>
        <dbReference type="ChEBI" id="CHEBI:456215"/>
        <dbReference type="EC" id="6.3.5.1"/>
    </reaction>
</comment>
<comment type="similarity">
    <text evidence="2 7 8">In the C-terminal section; belongs to the NAD synthetase family.</text>
</comment>
<evidence type="ECO:0000256" key="2">
    <source>
        <dbReference type="ARBA" id="ARBA00007145"/>
    </source>
</evidence>
<dbReference type="SUPFAM" id="SSF56317">
    <property type="entry name" value="Carbon-nitrogen hydrolase"/>
    <property type="match status" value="1"/>
</dbReference>
<feature type="binding site" evidence="7">
    <location>
        <position position="483"/>
    </location>
    <ligand>
        <name>ATP</name>
        <dbReference type="ChEBI" id="CHEBI:30616"/>
    </ligand>
</feature>
<dbReference type="GO" id="GO:0005524">
    <property type="term" value="F:ATP binding"/>
    <property type="evidence" value="ECO:0007669"/>
    <property type="project" value="UniProtKB-UniRule"/>
</dbReference>
<feature type="active site" description="For glutaminase activity" evidence="7">
    <location>
        <position position="132"/>
    </location>
</feature>
<evidence type="ECO:0000256" key="3">
    <source>
        <dbReference type="ARBA" id="ARBA00022598"/>
    </source>
</evidence>
<keyword evidence="3 7" id="KW-0436">Ligase</keyword>
<evidence type="ECO:0000259" key="10">
    <source>
        <dbReference type="PROSITE" id="PS50263"/>
    </source>
</evidence>
<feature type="active site" description="Proton acceptor; for glutaminase activity" evidence="7">
    <location>
        <position position="63"/>
    </location>
</feature>
<reference evidence="11 12" key="2">
    <citation type="journal article" date="2011" name="J. Bacteriol.">
        <title>Complete genome sequence of a carbon monoxide-utilizing acetogen, Eubacterium limosum KIST612.</title>
        <authorList>
            <person name="Roh H."/>
            <person name="Ko H.J."/>
            <person name="Kim D."/>
            <person name="Choi D.G."/>
            <person name="Park S."/>
            <person name="Kim S."/>
            <person name="Chang I.S."/>
            <person name="Choi I.G."/>
        </authorList>
    </citation>
    <scope>NUCLEOTIDE SEQUENCE [LARGE SCALE GENOMIC DNA]</scope>
    <source>
        <strain evidence="11 12">KIST612</strain>
    </source>
</reference>
<dbReference type="eggNOG" id="COG0171">
    <property type="taxonomic scope" value="Bacteria"/>
</dbReference>
<dbReference type="KEGG" id="elm:ELI_4098"/>
<evidence type="ECO:0000256" key="8">
    <source>
        <dbReference type="PIRNR" id="PIRNR006630"/>
    </source>
</evidence>
<reference key="1">
    <citation type="submission" date="2010-09" db="EMBL/GenBank/DDBJ databases">
        <authorList>
            <person name="Roh H."/>
            <person name="Ko H.-J."/>
            <person name="Kim D."/>
            <person name="Choi D.G."/>
            <person name="Park S."/>
            <person name="Kim S."/>
            <person name="Kim K.H."/>
            <person name="Chang I.S."/>
            <person name="Choi I.-G."/>
        </authorList>
    </citation>
    <scope>NUCLEOTIDE SEQUENCE</scope>
    <source>
        <strain>KIST612</strain>
    </source>
</reference>
<evidence type="ECO:0000256" key="1">
    <source>
        <dbReference type="ARBA" id="ARBA00005188"/>
    </source>
</evidence>
<dbReference type="CDD" id="cd07570">
    <property type="entry name" value="GAT_Gln-NAD-synth"/>
    <property type="match status" value="1"/>
</dbReference>
<feature type="binding site" evidence="7">
    <location>
        <begin position="373"/>
        <end position="380"/>
    </location>
    <ligand>
        <name>ATP</name>
        <dbReference type="ChEBI" id="CHEBI:30616"/>
    </ligand>
</feature>
<dbReference type="AlphaFoldDB" id="E3GH85"/>
<proteinExistence type="inferred from homology"/>
<dbReference type="InterPro" id="IPR003010">
    <property type="entry name" value="C-N_Hydrolase"/>
</dbReference>
<feature type="binding site" evidence="7">
    <location>
        <position position="621"/>
    </location>
    <ligand>
        <name>deamido-NAD(+)</name>
        <dbReference type="ChEBI" id="CHEBI:58437"/>
        <note>ligand shared between two neighboring subunits</note>
    </ligand>
</feature>
<sequence length="665" mass="73656">MSVKKDNVFNEKERVNMKDLGYIRTACAVPVIKVGDCAANADAVIALCAEAFEKQVGIVAFPELCVTGYTCGDLFFQRTLQKAAAAAVDKIRAWSEGRAMLIVVGAPVAVGSGLYNCAVAISDGEILGIVPKTYVPDNQEYYEKRWFRSAGQLRVSETSFFGEPAPMGTGLLFSHESWEEVVVGIEICEDLWAPVPPSSYQAAAGATIIVNPSASNEIIGKSEYRRDLVRQQSARLNAGYLYCSSGYGESTTDLVFGGDALICEKGTLLARSRRFQTESQLVVADMDVEAILHDRQLQTSFGDSVDILEGRVYEECFFTACDAQDCLRSVNPQPFVPADTARRNERCEEIFNIQTMALGSRVAHIGDPAMVVGISGGLDSTLALLVCVNVCDQFGIDRKRIHAVTMPGFGTTDRTYDNAVSLIRSLGATFHEISIREAATHHLEDIGHDLSVHDVTYENAQARERTQILMDLANRLNGLVIGTGDLSELALGWATYNGDHMSMYGVNGGIPKTLVRYLVRYVADENPDEAIRRILYDVLDTPVSPELLPPDASGKIAQKTEDLVGPYELHDFFMYHVLRNGYSPDKIYYLSRQAFEGAYDDATLYKWLRNFYWRFFTQQFKRSCLPDGPKVGTVSLSPRGDWRMPSDARVEEWMRVLDALRPDKA</sequence>
<dbReference type="EMBL" id="CP002273">
    <property type="protein sequence ID" value="ADO39040.1"/>
    <property type="molecule type" value="Genomic_DNA"/>
</dbReference>
<dbReference type="Gene3D" id="3.40.50.620">
    <property type="entry name" value="HUPs"/>
    <property type="match status" value="1"/>
</dbReference>
<feature type="binding site" evidence="7">
    <location>
        <position position="215"/>
    </location>
    <ligand>
        <name>L-glutamine</name>
        <dbReference type="ChEBI" id="CHEBI:58359"/>
    </ligand>
</feature>
<dbReference type="NCBIfam" id="TIGR00552">
    <property type="entry name" value="nadE"/>
    <property type="match status" value="1"/>
</dbReference>